<protein>
    <submittedName>
        <fullName evidence="1">Uncharacterized protein</fullName>
    </submittedName>
</protein>
<organism evidence="1 2">
    <name type="scientific">Temnothorax longispinosus</name>
    <dbReference type="NCBI Taxonomy" id="300112"/>
    <lineage>
        <taxon>Eukaryota</taxon>
        <taxon>Metazoa</taxon>
        <taxon>Ecdysozoa</taxon>
        <taxon>Arthropoda</taxon>
        <taxon>Hexapoda</taxon>
        <taxon>Insecta</taxon>
        <taxon>Pterygota</taxon>
        <taxon>Neoptera</taxon>
        <taxon>Endopterygota</taxon>
        <taxon>Hymenoptera</taxon>
        <taxon>Apocrita</taxon>
        <taxon>Aculeata</taxon>
        <taxon>Formicoidea</taxon>
        <taxon>Formicidae</taxon>
        <taxon>Myrmicinae</taxon>
        <taxon>Temnothorax</taxon>
    </lineage>
</organism>
<evidence type="ECO:0000313" key="1">
    <source>
        <dbReference type="EMBL" id="TGZ46344.1"/>
    </source>
</evidence>
<gene>
    <name evidence="1" type="ORF">DBV15_09903</name>
</gene>
<evidence type="ECO:0000313" key="2">
    <source>
        <dbReference type="Proteomes" id="UP000310200"/>
    </source>
</evidence>
<reference evidence="1 2" key="1">
    <citation type="journal article" date="2019" name="Philos. Trans. R. Soc. Lond., B, Biol. Sci.">
        <title>Ant behaviour and brain gene expression of defending hosts depend on the ecological success of the intruding social parasite.</title>
        <authorList>
            <person name="Kaur R."/>
            <person name="Stoldt M."/>
            <person name="Jongepier E."/>
            <person name="Feldmeyer B."/>
            <person name="Menzel F."/>
            <person name="Bornberg-Bauer E."/>
            <person name="Foitzik S."/>
        </authorList>
    </citation>
    <scope>NUCLEOTIDE SEQUENCE [LARGE SCALE GENOMIC DNA]</scope>
    <source>
        <tissue evidence="1">Whole body</tissue>
    </source>
</reference>
<dbReference type="Proteomes" id="UP000310200">
    <property type="component" value="Unassembled WGS sequence"/>
</dbReference>
<name>A0A4V3S9T1_9HYME</name>
<keyword evidence="2" id="KW-1185">Reference proteome</keyword>
<sequence length="43" mass="5191">MRYLNFFFTGSALYQCRFQFLEIIPQLAAFLFQYHNCSVIHIV</sequence>
<proteinExistence type="predicted"/>
<accession>A0A4V3S9T1</accession>
<dbReference type="EMBL" id="QBLH01002893">
    <property type="protein sequence ID" value="TGZ46344.1"/>
    <property type="molecule type" value="Genomic_DNA"/>
</dbReference>
<dbReference type="AlphaFoldDB" id="A0A4V3S9T1"/>
<comment type="caution">
    <text evidence="1">The sequence shown here is derived from an EMBL/GenBank/DDBJ whole genome shotgun (WGS) entry which is preliminary data.</text>
</comment>